<protein>
    <submittedName>
        <fullName evidence="1">Uncharacterized protein</fullName>
    </submittedName>
</protein>
<proteinExistence type="predicted"/>
<reference evidence="1" key="1">
    <citation type="submission" date="2020-08" db="EMBL/GenBank/DDBJ databases">
        <title>Multicomponent nature underlies the extraordinary mechanical properties of spider dragline silk.</title>
        <authorList>
            <person name="Kono N."/>
            <person name="Nakamura H."/>
            <person name="Mori M."/>
            <person name="Yoshida Y."/>
            <person name="Ohtoshi R."/>
            <person name="Malay A.D."/>
            <person name="Moran D.A.P."/>
            <person name="Tomita M."/>
            <person name="Numata K."/>
            <person name="Arakawa K."/>
        </authorList>
    </citation>
    <scope>NUCLEOTIDE SEQUENCE</scope>
</reference>
<dbReference type="Proteomes" id="UP000887013">
    <property type="component" value="Unassembled WGS sequence"/>
</dbReference>
<evidence type="ECO:0000313" key="2">
    <source>
        <dbReference type="Proteomes" id="UP000887013"/>
    </source>
</evidence>
<dbReference type="EMBL" id="BMAW01111037">
    <property type="protein sequence ID" value="GFT45986.1"/>
    <property type="molecule type" value="Genomic_DNA"/>
</dbReference>
<dbReference type="AlphaFoldDB" id="A0A8X6P3R8"/>
<evidence type="ECO:0000313" key="1">
    <source>
        <dbReference type="EMBL" id="GFT45986.1"/>
    </source>
</evidence>
<sequence>EEEERREEKAFSSDYLRSRESVLRLKVGIWCFLYSRRGHSGLLGEIQESGEVSNAAIRKEGNGLPQRGE</sequence>
<accession>A0A8X6P3R8</accession>
<comment type="caution">
    <text evidence="1">The sequence shown here is derived from an EMBL/GenBank/DDBJ whole genome shotgun (WGS) entry which is preliminary data.</text>
</comment>
<name>A0A8X6P3R8_NEPPI</name>
<organism evidence="1 2">
    <name type="scientific">Nephila pilipes</name>
    <name type="common">Giant wood spider</name>
    <name type="synonym">Nephila maculata</name>
    <dbReference type="NCBI Taxonomy" id="299642"/>
    <lineage>
        <taxon>Eukaryota</taxon>
        <taxon>Metazoa</taxon>
        <taxon>Ecdysozoa</taxon>
        <taxon>Arthropoda</taxon>
        <taxon>Chelicerata</taxon>
        <taxon>Arachnida</taxon>
        <taxon>Araneae</taxon>
        <taxon>Araneomorphae</taxon>
        <taxon>Entelegynae</taxon>
        <taxon>Araneoidea</taxon>
        <taxon>Nephilidae</taxon>
        <taxon>Nephila</taxon>
    </lineage>
</organism>
<keyword evidence="2" id="KW-1185">Reference proteome</keyword>
<gene>
    <name evidence="1" type="ORF">NPIL_700091</name>
</gene>
<feature type="non-terminal residue" evidence="1">
    <location>
        <position position="1"/>
    </location>
</feature>